<sequence length="134" mass="15394">MHDWKQILLSIYTPEVGSLWTAPNGIWNNSFASNKDKDDYHPVVVGKVNMDKVSCRIIPGTTKEYQKGSCVYKVKLNPNDLDCPISNFLIKLWMTYSNNNLVKMKRGWNGIDSLNQEQIKELKLQIKFCLGIDV</sequence>
<gene>
    <name evidence="1" type="ORF">EZS27_009213</name>
</gene>
<comment type="caution">
    <text evidence="1">The sequence shown here is derived from an EMBL/GenBank/DDBJ whole genome shotgun (WGS) entry which is preliminary data.</text>
</comment>
<evidence type="ECO:0000313" key="1">
    <source>
        <dbReference type="EMBL" id="KAA6343082.1"/>
    </source>
</evidence>
<reference evidence="1" key="1">
    <citation type="submission" date="2019-03" db="EMBL/GenBank/DDBJ databases">
        <title>Single cell metagenomics reveals metabolic interactions within the superorganism composed of flagellate Streblomastix strix and complex community of Bacteroidetes bacteria on its surface.</title>
        <authorList>
            <person name="Treitli S.C."/>
            <person name="Kolisko M."/>
            <person name="Husnik F."/>
            <person name="Keeling P."/>
            <person name="Hampl V."/>
        </authorList>
    </citation>
    <scope>NUCLEOTIDE SEQUENCE</scope>
    <source>
        <strain evidence="1">STM</strain>
    </source>
</reference>
<name>A0A5J4SBF5_9ZZZZ</name>
<dbReference type="AlphaFoldDB" id="A0A5J4SBF5"/>
<accession>A0A5J4SBF5</accession>
<protein>
    <submittedName>
        <fullName evidence="1">Uncharacterized protein</fullName>
    </submittedName>
</protein>
<dbReference type="EMBL" id="SNRY01000289">
    <property type="protein sequence ID" value="KAA6343082.1"/>
    <property type="molecule type" value="Genomic_DNA"/>
</dbReference>
<organism evidence="1">
    <name type="scientific">termite gut metagenome</name>
    <dbReference type="NCBI Taxonomy" id="433724"/>
    <lineage>
        <taxon>unclassified sequences</taxon>
        <taxon>metagenomes</taxon>
        <taxon>organismal metagenomes</taxon>
    </lineage>
</organism>
<proteinExistence type="predicted"/>